<gene>
    <name evidence="6" type="ORF">B0H24_10394</name>
    <name evidence="5" type="ORF">BY455_1394</name>
</gene>
<dbReference type="Pfam" id="PF00535">
    <property type="entry name" value="Glycos_transf_2"/>
    <property type="match status" value="1"/>
</dbReference>
<reference evidence="5 8" key="1">
    <citation type="submission" date="2018-02" db="EMBL/GenBank/DDBJ databases">
        <title>Deep subsurface shale carbon reservoir microbial communities from Ohio and West Virginia, USA.</title>
        <authorList>
            <person name="Wrighton K."/>
        </authorList>
    </citation>
    <scope>NUCLEOTIDE SEQUENCE [LARGE SCALE GENOMIC DNA]</scope>
    <source>
        <strain evidence="5 8">UTICA-S1B6</strain>
    </source>
</reference>
<name>A0A2S6G2I3_9GAMM</name>
<dbReference type="AlphaFoldDB" id="A0A2S6G2I3"/>
<evidence type="ECO:0000256" key="2">
    <source>
        <dbReference type="ARBA" id="ARBA00022676"/>
    </source>
</evidence>
<dbReference type="InterPro" id="IPR029044">
    <property type="entry name" value="Nucleotide-diphossugar_trans"/>
</dbReference>
<feature type="domain" description="Glycosyltransferase 2-like" evidence="4">
    <location>
        <begin position="11"/>
        <end position="122"/>
    </location>
</feature>
<dbReference type="SUPFAM" id="SSF53448">
    <property type="entry name" value="Nucleotide-diphospho-sugar transferases"/>
    <property type="match status" value="1"/>
</dbReference>
<dbReference type="InterPro" id="IPR001173">
    <property type="entry name" value="Glyco_trans_2-like"/>
</dbReference>
<dbReference type="Proteomes" id="UP000239446">
    <property type="component" value="Unassembled WGS sequence"/>
</dbReference>
<keyword evidence="2" id="KW-0328">Glycosyltransferase</keyword>
<reference evidence="6 7" key="2">
    <citation type="submission" date="2018-02" db="EMBL/GenBank/DDBJ databases">
        <title>Subsurface microbial communities from deep shales in Ohio and West Virginia, USA.</title>
        <authorList>
            <person name="Wrighton K."/>
        </authorList>
    </citation>
    <scope>NUCLEOTIDE SEQUENCE [LARGE SCALE GENOMIC DNA]</scope>
    <source>
        <strain evidence="6 7">UTICA-S1B9</strain>
    </source>
</reference>
<dbReference type="InterPro" id="IPR050834">
    <property type="entry name" value="Glycosyltransf_2"/>
</dbReference>
<sequence length="311" mass="34750">MPSTDNKNRVSVVLCTYWPSDFLPAQLQSIARQTLQPTDVLVSDDSGDRAVEESIQRQLTEAGLKNTRVIAGPRRGFAANFLSALMRSDLKGDFFAFCDQDDIWLEDKLEAAITRLAQIPPDTPGLYCSRTLLVDEENNDIGPSAPCRSAPSFSNALVQSLAGGNTMVLNREARNLVVAAGQLEVVSHDWWVYMLVSGVGGQVIFDDTPRLRYRQHQSNVIGSNNSIAGQMVRVKMLFRNRFKDWNQRNISALENARHLLLPENQKQLDKFIAARSGLWFLRVLKLRKSGVYRQTKIGTIALFVATIVGKI</sequence>
<proteinExistence type="inferred from homology"/>
<organism evidence="6 7">
    <name type="scientific">Marinobacter persicus</name>
    <dbReference type="NCBI Taxonomy" id="930118"/>
    <lineage>
        <taxon>Bacteria</taxon>
        <taxon>Pseudomonadati</taxon>
        <taxon>Pseudomonadota</taxon>
        <taxon>Gammaproteobacteria</taxon>
        <taxon>Pseudomonadales</taxon>
        <taxon>Marinobacteraceae</taxon>
        <taxon>Marinobacter</taxon>
    </lineage>
</organism>
<dbReference type="EMBL" id="PTIT01000039">
    <property type="protein sequence ID" value="PPK49975.1"/>
    <property type="molecule type" value="Genomic_DNA"/>
</dbReference>
<dbReference type="RefSeq" id="WP_104417430.1">
    <property type="nucleotide sequence ID" value="NZ_PTIT01000039.1"/>
</dbReference>
<dbReference type="Gene3D" id="3.90.550.10">
    <property type="entry name" value="Spore Coat Polysaccharide Biosynthesis Protein SpsA, Chain A"/>
    <property type="match status" value="1"/>
</dbReference>
<evidence type="ECO:0000313" key="5">
    <source>
        <dbReference type="EMBL" id="PPK49975.1"/>
    </source>
</evidence>
<accession>A0A2S6G2I3</accession>
<comment type="similarity">
    <text evidence="1">Belongs to the glycosyltransferase 2 family.</text>
</comment>
<evidence type="ECO:0000313" key="8">
    <source>
        <dbReference type="Proteomes" id="UP000239648"/>
    </source>
</evidence>
<dbReference type="PANTHER" id="PTHR43685">
    <property type="entry name" value="GLYCOSYLTRANSFERASE"/>
    <property type="match status" value="1"/>
</dbReference>
<keyword evidence="3 6" id="KW-0808">Transferase</keyword>
<protein>
    <submittedName>
        <fullName evidence="6">Glycosyltransferase involved in cell wall biosynthesis</fullName>
    </submittedName>
</protein>
<dbReference type="OrthoDB" id="9802649at2"/>
<evidence type="ECO:0000259" key="4">
    <source>
        <dbReference type="Pfam" id="PF00535"/>
    </source>
</evidence>
<dbReference type="Proteomes" id="UP000239648">
    <property type="component" value="Unassembled WGS sequence"/>
</dbReference>
<evidence type="ECO:0000313" key="6">
    <source>
        <dbReference type="EMBL" id="PPK51890.1"/>
    </source>
</evidence>
<dbReference type="GO" id="GO:0016757">
    <property type="term" value="F:glycosyltransferase activity"/>
    <property type="evidence" value="ECO:0007669"/>
    <property type="project" value="UniProtKB-KW"/>
</dbReference>
<keyword evidence="8" id="KW-1185">Reference proteome</keyword>
<evidence type="ECO:0000256" key="3">
    <source>
        <dbReference type="ARBA" id="ARBA00022679"/>
    </source>
</evidence>
<comment type="caution">
    <text evidence="6">The sequence shown here is derived from an EMBL/GenBank/DDBJ whole genome shotgun (WGS) entry which is preliminary data.</text>
</comment>
<evidence type="ECO:0000256" key="1">
    <source>
        <dbReference type="ARBA" id="ARBA00006739"/>
    </source>
</evidence>
<evidence type="ECO:0000313" key="7">
    <source>
        <dbReference type="Proteomes" id="UP000239446"/>
    </source>
</evidence>
<dbReference type="EMBL" id="PTIU01000039">
    <property type="protein sequence ID" value="PPK51890.1"/>
    <property type="molecule type" value="Genomic_DNA"/>
</dbReference>
<dbReference type="PANTHER" id="PTHR43685:SF5">
    <property type="entry name" value="GLYCOSYLTRANSFERASE EPSE-RELATED"/>
    <property type="match status" value="1"/>
</dbReference>